<protein>
    <submittedName>
        <fullName evidence="2">Uncharacterized protein</fullName>
    </submittedName>
</protein>
<sequence length="217" mass="23608">QTSQSDDIIRQENQSEDVTKQQRLPDEATEQNNQADSKTTHNNQISINVTTLTSQTDDEYASTIEDQKTLAETYIPNTISKEVEQVEPSAVNSSGLSEHNVNTAVSTDISLPSKQESLVKGETTVTTSTSSPDYSTTATSKPKSALRDLPPLFADDDDDEDSSLFGTDNNVLDTFGSDLKTKLEADNSNDKTTTKSDAPSSTDKAKDLKSRTSLFDD</sequence>
<feature type="compositionally biased region" description="Basic and acidic residues" evidence="1">
    <location>
        <begin position="17"/>
        <end position="26"/>
    </location>
</feature>
<feature type="compositionally biased region" description="Low complexity" evidence="1">
    <location>
        <begin position="123"/>
        <end position="140"/>
    </location>
</feature>
<reference evidence="2" key="1">
    <citation type="submission" date="2014-12" db="EMBL/GenBank/DDBJ databases">
        <title>Insight into the proteome of Arion vulgaris.</title>
        <authorList>
            <person name="Aradska J."/>
            <person name="Bulat T."/>
            <person name="Smidak R."/>
            <person name="Sarate P."/>
            <person name="Gangsoo J."/>
            <person name="Sialana F."/>
            <person name="Bilban M."/>
            <person name="Lubec G."/>
        </authorList>
    </citation>
    <scope>NUCLEOTIDE SEQUENCE</scope>
    <source>
        <tissue evidence="2">Skin</tissue>
    </source>
</reference>
<feature type="region of interest" description="Disordered" evidence="1">
    <location>
        <begin position="85"/>
        <end position="217"/>
    </location>
</feature>
<feature type="non-terminal residue" evidence="2">
    <location>
        <position position="1"/>
    </location>
</feature>
<feature type="non-terminal residue" evidence="2">
    <location>
        <position position="217"/>
    </location>
</feature>
<name>A0A0B6YL39_9EUPU</name>
<organism evidence="2">
    <name type="scientific">Arion vulgaris</name>
    <dbReference type="NCBI Taxonomy" id="1028688"/>
    <lineage>
        <taxon>Eukaryota</taxon>
        <taxon>Metazoa</taxon>
        <taxon>Spiralia</taxon>
        <taxon>Lophotrochozoa</taxon>
        <taxon>Mollusca</taxon>
        <taxon>Gastropoda</taxon>
        <taxon>Heterobranchia</taxon>
        <taxon>Euthyneura</taxon>
        <taxon>Panpulmonata</taxon>
        <taxon>Eupulmonata</taxon>
        <taxon>Stylommatophora</taxon>
        <taxon>Helicina</taxon>
        <taxon>Arionoidea</taxon>
        <taxon>Arionidae</taxon>
        <taxon>Arion</taxon>
    </lineage>
</organism>
<evidence type="ECO:0000313" key="2">
    <source>
        <dbReference type="EMBL" id="CEK56230.1"/>
    </source>
</evidence>
<feature type="compositionally biased region" description="Polar residues" evidence="1">
    <location>
        <begin position="30"/>
        <end position="55"/>
    </location>
</feature>
<evidence type="ECO:0000256" key="1">
    <source>
        <dbReference type="SAM" id="MobiDB-lite"/>
    </source>
</evidence>
<proteinExistence type="predicted"/>
<dbReference type="EMBL" id="HACG01009365">
    <property type="protein sequence ID" value="CEK56230.1"/>
    <property type="molecule type" value="Transcribed_RNA"/>
</dbReference>
<feature type="region of interest" description="Disordered" evidence="1">
    <location>
        <begin position="1"/>
        <end position="60"/>
    </location>
</feature>
<gene>
    <name evidence="2" type="primary">ORF27129</name>
</gene>
<dbReference type="AlphaFoldDB" id="A0A0B6YL39"/>
<feature type="compositionally biased region" description="Basic and acidic residues" evidence="1">
    <location>
        <begin position="179"/>
        <end position="194"/>
    </location>
</feature>
<accession>A0A0B6YL39</accession>
<feature type="compositionally biased region" description="Polar residues" evidence="1">
    <location>
        <begin position="90"/>
        <end position="116"/>
    </location>
</feature>